<reference evidence="4 5" key="1">
    <citation type="journal article" date="2024" name="J. Plant Pathol.">
        <title>Sequence and assembly of the genome of Seiridium unicorne, isolate CBS 538.82, causal agent of cypress canker disease.</title>
        <authorList>
            <person name="Scali E."/>
            <person name="Rocca G.D."/>
            <person name="Danti R."/>
            <person name="Garbelotto M."/>
            <person name="Barberini S."/>
            <person name="Baroncelli R."/>
            <person name="Emiliani G."/>
        </authorList>
    </citation>
    <scope>NUCLEOTIDE SEQUENCE [LARGE SCALE GENOMIC DNA]</scope>
    <source>
        <strain evidence="4 5">BM-138-508</strain>
    </source>
</reference>
<sequence>MELINVANYKKKVQKFNYQFGKYREEGRGIHEWVDEQLYKNFTVPAAAKPPLFDGGPWEKEAYTYDAAPEADYMGAADLPAGTQDGTIQKRYRESTQWFNDTSPTWVAKKVLGQGSNGFAVHYNYLAPGPLVGPGVDIVVKLGIAGWEIDDLWREERITKRLRSSAHCVQMIHREYVGLPPRLKKIARVLRDDSSDDESTDDEAPARRTRNRTRARGQTIKRKDRDEAYRNAKDAAHQRRVRDADALLAGGILGRRDFVLLEYVENGSLASLIKKLTVDGSRDPVHFDIDPTNILINGFELGSAGLAQWKTALANDGAAAKTIVHTDRRPDREPDEHALVPRLKVQEHHFHVAYYLNKRNWGKQGFVAPEQFGGEWDMIDADPNGDEISEQETAGQYSCKTNIWQIAWTMWTLITQKYAPEPPQPQIPPHLRRGGLYFASDDTKRGFDETLLGAGYTGPISYCALLLDLDINDYDWVDLELRRVLFECMYHQPADRPTLESLLQTAKAKIAQDFHETDQQVRTWMAKWLYDAPTASGAPGSGSSSNDDDDSDGDAGGPTGSGAGSGGSGGGGGGGGGPDFRSVMSTRFPNGWDRIPNAAEDKLCGLYAIYDSLHAQLPAIATVITLPGVNTLQDVWRQVDREGQFDLIKENAAALGDVPQDGADGFPAAESNALVDQLAVVLMRWGADNGQILQLVCRKRGGQFVPVPATAGATIVWIYNDDAISDLGQAIRLFNHYEGIQAKEPSDEDVDDEDMDDEA</sequence>
<feature type="compositionally biased region" description="Basic residues" evidence="2">
    <location>
        <begin position="207"/>
        <end position="220"/>
    </location>
</feature>
<dbReference type="Gene3D" id="1.10.510.10">
    <property type="entry name" value="Transferase(Phosphotransferase) domain 1"/>
    <property type="match status" value="1"/>
</dbReference>
<feature type="region of interest" description="Disordered" evidence="2">
    <location>
        <begin position="190"/>
        <end position="235"/>
    </location>
</feature>
<dbReference type="PROSITE" id="PS00107">
    <property type="entry name" value="PROTEIN_KINASE_ATP"/>
    <property type="match status" value="1"/>
</dbReference>
<accession>A0ABR2VD40</accession>
<evidence type="ECO:0000313" key="5">
    <source>
        <dbReference type="Proteomes" id="UP001408356"/>
    </source>
</evidence>
<dbReference type="PROSITE" id="PS50011">
    <property type="entry name" value="PROTEIN_KINASE_DOM"/>
    <property type="match status" value="1"/>
</dbReference>
<proteinExistence type="predicted"/>
<feature type="compositionally biased region" description="Acidic residues" evidence="2">
    <location>
        <begin position="194"/>
        <end position="203"/>
    </location>
</feature>
<keyword evidence="1" id="KW-0547">Nucleotide-binding</keyword>
<feature type="compositionally biased region" description="Basic and acidic residues" evidence="2">
    <location>
        <begin position="221"/>
        <end position="235"/>
    </location>
</feature>
<protein>
    <submittedName>
        <fullName evidence="4">Kinase-like protein</fullName>
    </submittedName>
</protein>
<evidence type="ECO:0000256" key="1">
    <source>
        <dbReference type="PROSITE-ProRule" id="PRU10141"/>
    </source>
</evidence>
<dbReference type="InterPro" id="IPR017441">
    <property type="entry name" value="Protein_kinase_ATP_BS"/>
</dbReference>
<feature type="binding site" evidence="1">
    <location>
        <position position="141"/>
    </location>
    <ligand>
        <name>ATP</name>
        <dbReference type="ChEBI" id="CHEBI:30616"/>
    </ligand>
</feature>
<keyword evidence="1" id="KW-0067">ATP-binding</keyword>
<dbReference type="SUPFAM" id="SSF56112">
    <property type="entry name" value="Protein kinase-like (PK-like)"/>
    <property type="match status" value="1"/>
</dbReference>
<organism evidence="4 5">
    <name type="scientific">Seiridium unicorne</name>
    <dbReference type="NCBI Taxonomy" id="138068"/>
    <lineage>
        <taxon>Eukaryota</taxon>
        <taxon>Fungi</taxon>
        <taxon>Dikarya</taxon>
        <taxon>Ascomycota</taxon>
        <taxon>Pezizomycotina</taxon>
        <taxon>Sordariomycetes</taxon>
        <taxon>Xylariomycetidae</taxon>
        <taxon>Amphisphaeriales</taxon>
        <taxon>Sporocadaceae</taxon>
        <taxon>Seiridium</taxon>
    </lineage>
</organism>
<dbReference type="InterPro" id="IPR011009">
    <property type="entry name" value="Kinase-like_dom_sf"/>
</dbReference>
<dbReference type="Proteomes" id="UP001408356">
    <property type="component" value="Unassembled WGS sequence"/>
</dbReference>
<evidence type="ECO:0000256" key="2">
    <source>
        <dbReference type="SAM" id="MobiDB-lite"/>
    </source>
</evidence>
<feature type="domain" description="Protein kinase" evidence="3">
    <location>
        <begin position="106"/>
        <end position="515"/>
    </location>
</feature>
<dbReference type="InterPro" id="IPR000719">
    <property type="entry name" value="Prot_kinase_dom"/>
</dbReference>
<feature type="region of interest" description="Disordered" evidence="2">
    <location>
        <begin position="535"/>
        <end position="585"/>
    </location>
</feature>
<name>A0ABR2VD40_9PEZI</name>
<feature type="compositionally biased region" description="Low complexity" evidence="2">
    <location>
        <begin position="535"/>
        <end position="545"/>
    </location>
</feature>
<gene>
    <name evidence="4" type="ORF">SUNI508_13426</name>
</gene>
<evidence type="ECO:0000313" key="4">
    <source>
        <dbReference type="EMBL" id="KAK9424838.1"/>
    </source>
</evidence>
<keyword evidence="5" id="KW-1185">Reference proteome</keyword>
<evidence type="ECO:0000259" key="3">
    <source>
        <dbReference type="PROSITE" id="PS50011"/>
    </source>
</evidence>
<dbReference type="EMBL" id="JARVKF010000030">
    <property type="protein sequence ID" value="KAK9424838.1"/>
    <property type="molecule type" value="Genomic_DNA"/>
</dbReference>
<comment type="caution">
    <text evidence="4">The sequence shown here is derived from an EMBL/GenBank/DDBJ whole genome shotgun (WGS) entry which is preliminary data.</text>
</comment>
<feature type="compositionally biased region" description="Gly residues" evidence="2">
    <location>
        <begin position="554"/>
        <end position="578"/>
    </location>
</feature>